<keyword evidence="8 9" id="KW-0456">Lyase</keyword>
<dbReference type="InterPro" id="IPR013785">
    <property type="entry name" value="Aldolase_TIM"/>
</dbReference>
<evidence type="ECO:0000256" key="7">
    <source>
        <dbReference type="ARBA" id="ARBA00023141"/>
    </source>
</evidence>
<dbReference type="InterPro" id="IPR001468">
    <property type="entry name" value="Indole-3-GlycerolPSynthase_CS"/>
</dbReference>
<dbReference type="InterPro" id="IPR011060">
    <property type="entry name" value="RibuloseP-bd_barrel"/>
</dbReference>
<dbReference type="HAMAP" id="MF_00134_B">
    <property type="entry name" value="IGPS_B"/>
    <property type="match status" value="1"/>
</dbReference>
<dbReference type="NCBIfam" id="NF001375">
    <property type="entry name" value="PRK00278.2-2"/>
    <property type="match status" value="1"/>
</dbReference>
<dbReference type="CDD" id="cd00331">
    <property type="entry name" value="IGPS"/>
    <property type="match status" value="1"/>
</dbReference>
<dbReference type="EMBL" id="FNJU01000011">
    <property type="protein sequence ID" value="SDP89286.1"/>
    <property type="molecule type" value="Genomic_DNA"/>
</dbReference>
<evidence type="ECO:0000256" key="8">
    <source>
        <dbReference type="ARBA" id="ARBA00023239"/>
    </source>
</evidence>
<dbReference type="PANTHER" id="PTHR22854">
    <property type="entry name" value="TRYPTOPHAN BIOSYNTHESIS PROTEIN"/>
    <property type="match status" value="1"/>
</dbReference>
<dbReference type="Proteomes" id="UP000199159">
    <property type="component" value="Unassembled WGS sequence"/>
</dbReference>
<comment type="pathway">
    <text evidence="2 9">Amino-acid biosynthesis; L-tryptophan biosynthesis; L-tryptophan from chorismate: step 4/5.</text>
</comment>
<evidence type="ECO:0000256" key="9">
    <source>
        <dbReference type="HAMAP-Rule" id="MF_00134"/>
    </source>
</evidence>
<dbReference type="NCBIfam" id="NF001377">
    <property type="entry name" value="PRK00278.2-4"/>
    <property type="match status" value="1"/>
</dbReference>
<reference evidence="12" key="1">
    <citation type="submission" date="2016-10" db="EMBL/GenBank/DDBJ databases">
        <authorList>
            <person name="Varghese N."/>
            <person name="Submissions S."/>
        </authorList>
    </citation>
    <scope>NUCLEOTIDE SEQUENCE [LARGE SCALE GENOMIC DNA]</scope>
    <source>
        <strain evidence="12">IBRC-M10078</strain>
    </source>
</reference>
<dbReference type="InterPro" id="IPR045186">
    <property type="entry name" value="Indole-3-glycerol_P_synth"/>
</dbReference>
<evidence type="ECO:0000313" key="12">
    <source>
        <dbReference type="Proteomes" id="UP000199159"/>
    </source>
</evidence>
<proteinExistence type="inferred from homology"/>
<dbReference type="STRING" id="930152.SAMN05216565_1115"/>
<keyword evidence="7 9" id="KW-0057">Aromatic amino acid biosynthesis</keyword>
<dbReference type="UniPathway" id="UPA00035">
    <property type="reaction ID" value="UER00043"/>
</dbReference>
<dbReference type="OrthoDB" id="9804217at2"/>
<dbReference type="SUPFAM" id="SSF51366">
    <property type="entry name" value="Ribulose-phoshate binding barrel"/>
    <property type="match status" value="1"/>
</dbReference>
<feature type="domain" description="Indole-3-glycerol phosphate synthase" evidence="10">
    <location>
        <begin position="8"/>
        <end position="247"/>
    </location>
</feature>
<dbReference type="AlphaFoldDB" id="A0A1H0WG60"/>
<name>A0A1H0WG60_9BACI</name>
<dbReference type="PROSITE" id="PS00614">
    <property type="entry name" value="IGPS"/>
    <property type="match status" value="1"/>
</dbReference>
<evidence type="ECO:0000256" key="4">
    <source>
        <dbReference type="ARBA" id="ARBA00022605"/>
    </source>
</evidence>
<keyword evidence="6 9" id="KW-0822">Tryptophan biosynthesis</keyword>
<evidence type="ECO:0000313" key="11">
    <source>
        <dbReference type="EMBL" id="SDP89286.1"/>
    </source>
</evidence>
<dbReference type="GO" id="GO:0004640">
    <property type="term" value="F:phosphoribosylanthranilate isomerase activity"/>
    <property type="evidence" value="ECO:0007669"/>
    <property type="project" value="TreeGrafter"/>
</dbReference>
<dbReference type="GO" id="GO:0000162">
    <property type="term" value="P:L-tryptophan biosynthetic process"/>
    <property type="evidence" value="ECO:0007669"/>
    <property type="project" value="UniProtKB-UniRule"/>
</dbReference>
<dbReference type="GO" id="GO:0004425">
    <property type="term" value="F:indole-3-glycerol-phosphate synthase activity"/>
    <property type="evidence" value="ECO:0007669"/>
    <property type="project" value="UniProtKB-UniRule"/>
</dbReference>
<protein>
    <recommendedName>
        <fullName evidence="9">Indole-3-glycerol phosphate synthase</fullName>
        <shortName evidence="9">IGPS</shortName>
        <ecNumber evidence="9">4.1.1.48</ecNumber>
    </recommendedName>
</protein>
<evidence type="ECO:0000256" key="1">
    <source>
        <dbReference type="ARBA" id="ARBA00001633"/>
    </source>
</evidence>
<comment type="catalytic activity">
    <reaction evidence="1 9">
        <text>1-(2-carboxyphenylamino)-1-deoxy-D-ribulose 5-phosphate + H(+) = (1S,2R)-1-C-(indol-3-yl)glycerol 3-phosphate + CO2 + H2O</text>
        <dbReference type="Rhea" id="RHEA:23476"/>
        <dbReference type="ChEBI" id="CHEBI:15377"/>
        <dbReference type="ChEBI" id="CHEBI:15378"/>
        <dbReference type="ChEBI" id="CHEBI:16526"/>
        <dbReference type="ChEBI" id="CHEBI:58613"/>
        <dbReference type="ChEBI" id="CHEBI:58866"/>
        <dbReference type="EC" id="4.1.1.48"/>
    </reaction>
</comment>
<dbReference type="Pfam" id="PF00218">
    <property type="entry name" value="IGPS"/>
    <property type="match status" value="1"/>
</dbReference>
<keyword evidence="5 9" id="KW-0210">Decarboxylase</keyword>
<gene>
    <name evidence="9" type="primary">trpC</name>
    <name evidence="11" type="ORF">SAMN05216565_1115</name>
</gene>
<keyword evidence="12" id="KW-1185">Reference proteome</keyword>
<sequence>MLNKIIEQKKIELERLYMPENKMIERKSLYQALTHSDRKPALIAEIKKASPSKGIIRENFNHLEIAKDYKFAKVDAMSVLTDEKFFKGAIQYLIEVKEIVDVPVLRKDFIIDSRQIEQSVQIGADAILLIGEVLEPSQLYEFYQEAYEKGLECLVEVHSIDTLERILKQFSPKILGVNNRNLKTFETSLNQTQELAEYIPKDSILVSESGIHTPNDLNRVREYGAKAVLIGEAFMRLEKPSMGIRALYGEH</sequence>
<evidence type="ECO:0000256" key="2">
    <source>
        <dbReference type="ARBA" id="ARBA00004696"/>
    </source>
</evidence>
<evidence type="ECO:0000259" key="10">
    <source>
        <dbReference type="Pfam" id="PF00218"/>
    </source>
</evidence>
<dbReference type="RefSeq" id="WP_090857378.1">
    <property type="nucleotide sequence ID" value="NZ_FNJU01000011.1"/>
</dbReference>
<organism evidence="11 12">
    <name type="scientific">Litchfieldia salsa</name>
    <dbReference type="NCBI Taxonomy" id="930152"/>
    <lineage>
        <taxon>Bacteria</taxon>
        <taxon>Bacillati</taxon>
        <taxon>Bacillota</taxon>
        <taxon>Bacilli</taxon>
        <taxon>Bacillales</taxon>
        <taxon>Bacillaceae</taxon>
        <taxon>Litchfieldia</taxon>
    </lineage>
</organism>
<dbReference type="Gene3D" id="3.20.20.70">
    <property type="entry name" value="Aldolase class I"/>
    <property type="match status" value="1"/>
</dbReference>
<evidence type="ECO:0000256" key="3">
    <source>
        <dbReference type="ARBA" id="ARBA00008737"/>
    </source>
</evidence>
<dbReference type="FunFam" id="3.20.20.70:FF:000024">
    <property type="entry name" value="Indole-3-glycerol phosphate synthase"/>
    <property type="match status" value="1"/>
</dbReference>
<dbReference type="PANTHER" id="PTHR22854:SF2">
    <property type="entry name" value="INDOLE-3-GLYCEROL-PHOSPHATE SYNTHASE"/>
    <property type="match status" value="1"/>
</dbReference>
<accession>A0A1H0WG60</accession>
<evidence type="ECO:0000256" key="5">
    <source>
        <dbReference type="ARBA" id="ARBA00022793"/>
    </source>
</evidence>
<dbReference type="InterPro" id="IPR013798">
    <property type="entry name" value="Indole-3-glycerol_P_synth_dom"/>
</dbReference>
<dbReference type="EC" id="4.1.1.48" evidence="9"/>
<comment type="similarity">
    <text evidence="3 9">Belongs to the TrpC family.</text>
</comment>
<evidence type="ECO:0000256" key="6">
    <source>
        <dbReference type="ARBA" id="ARBA00022822"/>
    </source>
</evidence>
<keyword evidence="4 9" id="KW-0028">Amino-acid biosynthesis</keyword>